<gene>
    <name evidence="7" type="primary">LOC115623583</name>
</gene>
<dbReference type="SMART" id="SM00082">
    <property type="entry name" value="LRRCT"/>
    <property type="match status" value="1"/>
</dbReference>
<dbReference type="PANTHER" id="PTHR24364">
    <property type="entry name" value="LP06937P"/>
    <property type="match status" value="1"/>
</dbReference>
<dbReference type="InterPro" id="IPR001611">
    <property type="entry name" value="Leu-rich_rpt"/>
</dbReference>
<reference evidence="7" key="1">
    <citation type="submission" date="2025-08" db="UniProtKB">
        <authorList>
            <consortium name="RefSeq"/>
        </authorList>
    </citation>
    <scope>IDENTIFICATION</scope>
    <source>
        <strain evidence="7">11010-0011.00</strain>
        <tissue evidence="7">Whole body</tissue>
    </source>
</reference>
<evidence type="ECO:0000259" key="5">
    <source>
        <dbReference type="SMART" id="SM00082"/>
    </source>
</evidence>
<dbReference type="GeneID" id="115623583"/>
<dbReference type="GO" id="GO:0071944">
    <property type="term" value="C:cell periphery"/>
    <property type="evidence" value="ECO:0007669"/>
    <property type="project" value="UniProtKB-ARBA"/>
</dbReference>
<keyword evidence="6" id="KW-1185">Reference proteome</keyword>
<keyword evidence="4" id="KW-0812">Transmembrane</keyword>
<dbReference type="InterPro" id="IPR000483">
    <property type="entry name" value="Cys-rich_flank_reg_C"/>
</dbReference>
<dbReference type="InterPro" id="IPR003591">
    <property type="entry name" value="Leu-rich_rpt_typical-subtyp"/>
</dbReference>
<evidence type="ECO:0000313" key="6">
    <source>
        <dbReference type="Proteomes" id="UP000504634"/>
    </source>
</evidence>
<feature type="domain" description="LRRCT" evidence="5">
    <location>
        <begin position="305"/>
        <end position="362"/>
    </location>
</feature>
<dbReference type="SMART" id="SM00369">
    <property type="entry name" value="LRR_TYP"/>
    <property type="match status" value="4"/>
</dbReference>
<dbReference type="RefSeq" id="XP_030373843.1">
    <property type="nucleotide sequence ID" value="XM_030517983.1"/>
</dbReference>
<dbReference type="SUPFAM" id="SSF52058">
    <property type="entry name" value="L domain-like"/>
    <property type="match status" value="1"/>
</dbReference>
<name>A0A6J2TFE9_DROLE</name>
<evidence type="ECO:0000313" key="7">
    <source>
        <dbReference type="RefSeq" id="XP_030373843.1"/>
    </source>
</evidence>
<dbReference type="OrthoDB" id="8861968at2759"/>
<dbReference type="InterPro" id="IPR032675">
    <property type="entry name" value="LRR_dom_sf"/>
</dbReference>
<feature type="transmembrane region" description="Helical" evidence="4">
    <location>
        <begin position="395"/>
        <end position="416"/>
    </location>
</feature>
<dbReference type="PANTHER" id="PTHR24364:SF18">
    <property type="entry name" value="LP06937P"/>
    <property type="match status" value="1"/>
</dbReference>
<dbReference type="AlphaFoldDB" id="A0A6J2TFE9"/>
<dbReference type="Gene3D" id="3.80.10.10">
    <property type="entry name" value="Ribonuclease Inhibitor"/>
    <property type="match status" value="1"/>
</dbReference>
<evidence type="ECO:0000256" key="1">
    <source>
        <dbReference type="ARBA" id="ARBA00022614"/>
    </source>
</evidence>
<evidence type="ECO:0000256" key="3">
    <source>
        <dbReference type="ARBA" id="ARBA00022737"/>
    </source>
</evidence>
<evidence type="ECO:0000256" key="4">
    <source>
        <dbReference type="SAM" id="Phobius"/>
    </source>
</evidence>
<proteinExistence type="predicted"/>
<accession>A0A6J2TFE9</accession>
<sequence length="451" mass="51038">MPTDAGVAATASLTATVTVRMTATLPQLRQMLAMALLAISVTAAASASFAVSSTTCGPNFPSACSCGRELYESEVQYIVNCTNARLRNTSVLEFMPEDVEILIFTGNIIPELPWNVFGTINNYKKLRIVDMSNNHIREIRGKSYHHVPLVERLILNHNNLSISRYDDEVNHHHPRVFSNFVNLQSLHLTDAFEDNSSPQLSEDLHDIFVNSQLLKLQKLHLEQNEITHFKDRNVFCDLPALRDLHLGDNLLKDINFEVRCLKQLRFLDLERNKFQFVKPGDMRVLNDLEERVNRTVNLIVDFNLNPFVCDCKISPFRTWIQSTRVTVRNKDSLMCFHEDSLARGTVDPAPAHILQLDMQPCAAAIAAAASFFNAAEEEERYGELQPHMSGHTATLIFLLIVLSMILLGLLVALVYVSRDKLKYMITPVFDNVAKKVQYTSIKDEDCPEVHV</sequence>
<organism evidence="6 7">
    <name type="scientific">Drosophila lebanonensis</name>
    <name type="common">Fruit fly</name>
    <name type="synonym">Scaptodrosophila lebanonensis</name>
    <dbReference type="NCBI Taxonomy" id="7225"/>
    <lineage>
        <taxon>Eukaryota</taxon>
        <taxon>Metazoa</taxon>
        <taxon>Ecdysozoa</taxon>
        <taxon>Arthropoda</taxon>
        <taxon>Hexapoda</taxon>
        <taxon>Insecta</taxon>
        <taxon>Pterygota</taxon>
        <taxon>Neoptera</taxon>
        <taxon>Endopterygota</taxon>
        <taxon>Diptera</taxon>
        <taxon>Brachycera</taxon>
        <taxon>Muscomorpha</taxon>
        <taxon>Ephydroidea</taxon>
        <taxon>Drosophilidae</taxon>
        <taxon>Scaptodrosophila</taxon>
    </lineage>
</organism>
<dbReference type="GO" id="GO:0016020">
    <property type="term" value="C:membrane"/>
    <property type="evidence" value="ECO:0007669"/>
    <property type="project" value="TreeGrafter"/>
</dbReference>
<keyword evidence="4" id="KW-0472">Membrane</keyword>
<protein>
    <submittedName>
        <fullName evidence="7">Trophoblast glycoprotein</fullName>
    </submittedName>
</protein>
<keyword evidence="1" id="KW-0433">Leucine-rich repeat</keyword>
<keyword evidence="2" id="KW-0732">Signal</keyword>
<keyword evidence="3" id="KW-0677">Repeat</keyword>
<evidence type="ECO:0000256" key="2">
    <source>
        <dbReference type="ARBA" id="ARBA00022729"/>
    </source>
</evidence>
<dbReference type="Proteomes" id="UP000504634">
    <property type="component" value="Unplaced"/>
</dbReference>
<dbReference type="Pfam" id="PF13855">
    <property type="entry name" value="LRR_8"/>
    <property type="match status" value="1"/>
</dbReference>
<dbReference type="InterPro" id="IPR052286">
    <property type="entry name" value="Wnt_signaling_inhibitor"/>
</dbReference>
<keyword evidence="4" id="KW-1133">Transmembrane helix</keyword>